<sequence length="637" mass="66664">MPLRWASCLFRPAKGPATTIELNKSACPAELQEQLTSRGTACLRPRGAHVIYERFDDAGQGAFTPPVFIYIKRLPVCGGLEVCVKRTLVTHFVGRAAREARLQVQLHHPHLLPALASVRGRHHYYLVLPAADGDLWAEAEAMQQRGTGYDEFELREVARQILLGLEHLHASGLAHRDIKPANVLRLPDGRVAVADFGCADGCTTGFVAAGTTQYQPPECRRNTNAQLAVLPKGYDQRFQDMWSVGATLASLWFATLPEIIRGSGDSRIPTAAAAAAAVADAAAAAAAADGGDAHGSGSPASVVGEPASGGGGGDHTGPLPAAPSLPRFLAVAGFAECKSTVGACGAPMSDSFLDLLSRLLRLRPSERLTASQALQHEWLAAAAAGGGGGALEAEAVRPVVLEESASAPVVASLSLSQSPTLWDRTDNDSRFVPFASHQQLMFDRTRTKSSTAQGEVDGPECADGPEQGRDRAHCQPRRHPEQPQQQPQQHCSFSPAGCSSSSRSSSASTNPATPSPSRQTPSPQPQPPAPRACPGGSSGSGSSCAKGLLRSSSSSPAGPGGHCLNREDSSSAASYTSRSPGEEAQQLALREQQQQSPSSASWLLRPSPSPQASNPKRAQRAILRVFVGAGGESSGSN</sequence>
<dbReference type="InterPro" id="IPR000719">
    <property type="entry name" value="Prot_kinase_dom"/>
</dbReference>
<evidence type="ECO:0000313" key="9">
    <source>
        <dbReference type="Proteomes" id="UP001165080"/>
    </source>
</evidence>
<evidence type="ECO:0000313" key="8">
    <source>
        <dbReference type="EMBL" id="GLC61116.1"/>
    </source>
</evidence>
<dbReference type="AlphaFoldDB" id="A0A9W6C0Y4"/>
<dbReference type="PANTHER" id="PTHR43671:SF13">
    <property type="entry name" value="SERINE_THREONINE-PROTEIN KINASE NEK2"/>
    <property type="match status" value="1"/>
</dbReference>
<dbReference type="InterPro" id="IPR050660">
    <property type="entry name" value="NEK_Ser/Thr_kinase"/>
</dbReference>
<reference evidence="8 9" key="1">
    <citation type="journal article" date="2023" name="Commun. Biol.">
        <title>Reorganization of the ancestral sex-determining regions during the evolution of trioecy in Pleodorina starrii.</title>
        <authorList>
            <person name="Takahashi K."/>
            <person name="Suzuki S."/>
            <person name="Kawai-Toyooka H."/>
            <person name="Yamamoto K."/>
            <person name="Hamaji T."/>
            <person name="Ootsuki R."/>
            <person name="Yamaguchi H."/>
            <person name="Kawachi M."/>
            <person name="Higashiyama T."/>
            <person name="Nozaki H."/>
        </authorList>
    </citation>
    <scope>NUCLEOTIDE SEQUENCE [LARGE SCALE GENOMIC DNA]</scope>
    <source>
        <strain evidence="8 9">NIES-4479</strain>
    </source>
</reference>
<keyword evidence="3" id="KW-0547">Nucleotide-binding</keyword>
<evidence type="ECO:0000256" key="6">
    <source>
        <dbReference type="SAM" id="MobiDB-lite"/>
    </source>
</evidence>
<evidence type="ECO:0000256" key="1">
    <source>
        <dbReference type="ARBA" id="ARBA00012513"/>
    </source>
</evidence>
<dbReference type="GO" id="GO:0004674">
    <property type="term" value="F:protein serine/threonine kinase activity"/>
    <property type="evidence" value="ECO:0007669"/>
    <property type="project" value="UniProtKB-EC"/>
</dbReference>
<feature type="compositionally biased region" description="Low complexity" evidence="6">
    <location>
        <begin position="570"/>
        <end position="595"/>
    </location>
</feature>
<comment type="caution">
    <text evidence="8">The sequence shown here is derived from an EMBL/GenBank/DDBJ whole genome shotgun (WGS) entry which is preliminary data.</text>
</comment>
<feature type="compositionally biased region" description="Low complexity" evidence="6">
    <location>
        <begin position="540"/>
        <end position="557"/>
    </location>
</feature>
<dbReference type="Gene3D" id="1.10.510.10">
    <property type="entry name" value="Transferase(Phosphotransferase) domain 1"/>
    <property type="match status" value="2"/>
</dbReference>
<dbReference type="InterPro" id="IPR011009">
    <property type="entry name" value="Kinase-like_dom_sf"/>
</dbReference>
<dbReference type="EC" id="2.7.11.1" evidence="1"/>
<dbReference type="SUPFAM" id="SSF56112">
    <property type="entry name" value="Protein kinase-like (PK-like)"/>
    <property type="match status" value="1"/>
</dbReference>
<dbReference type="EMBL" id="BRXU01000042">
    <property type="protein sequence ID" value="GLC61116.1"/>
    <property type="molecule type" value="Genomic_DNA"/>
</dbReference>
<dbReference type="SMART" id="SM00220">
    <property type="entry name" value="S_TKc"/>
    <property type="match status" value="1"/>
</dbReference>
<keyword evidence="9" id="KW-1185">Reference proteome</keyword>
<dbReference type="GO" id="GO:0005524">
    <property type="term" value="F:ATP binding"/>
    <property type="evidence" value="ECO:0007669"/>
    <property type="project" value="UniProtKB-KW"/>
</dbReference>
<keyword evidence="5" id="KW-0067">ATP-binding</keyword>
<organism evidence="8 9">
    <name type="scientific">Pleodorina starrii</name>
    <dbReference type="NCBI Taxonomy" id="330485"/>
    <lineage>
        <taxon>Eukaryota</taxon>
        <taxon>Viridiplantae</taxon>
        <taxon>Chlorophyta</taxon>
        <taxon>core chlorophytes</taxon>
        <taxon>Chlorophyceae</taxon>
        <taxon>CS clade</taxon>
        <taxon>Chlamydomonadales</taxon>
        <taxon>Volvocaceae</taxon>
        <taxon>Pleodorina</taxon>
    </lineage>
</organism>
<dbReference type="CDD" id="cd00180">
    <property type="entry name" value="PKc"/>
    <property type="match status" value="1"/>
</dbReference>
<dbReference type="PANTHER" id="PTHR43671">
    <property type="entry name" value="SERINE/THREONINE-PROTEIN KINASE NEK"/>
    <property type="match status" value="1"/>
</dbReference>
<feature type="region of interest" description="Disordered" evidence="6">
    <location>
        <begin position="294"/>
        <end position="319"/>
    </location>
</feature>
<feature type="domain" description="Protein kinase" evidence="7">
    <location>
        <begin position="52"/>
        <end position="379"/>
    </location>
</feature>
<evidence type="ECO:0000256" key="5">
    <source>
        <dbReference type="ARBA" id="ARBA00022840"/>
    </source>
</evidence>
<dbReference type="Pfam" id="PF00069">
    <property type="entry name" value="Pkinase"/>
    <property type="match status" value="1"/>
</dbReference>
<feature type="region of interest" description="Disordered" evidence="6">
    <location>
        <begin position="442"/>
        <end position="619"/>
    </location>
</feature>
<evidence type="ECO:0000256" key="3">
    <source>
        <dbReference type="ARBA" id="ARBA00022741"/>
    </source>
</evidence>
<feature type="compositionally biased region" description="Pro residues" evidence="6">
    <location>
        <begin position="522"/>
        <end position="531"/>
    </location>
</feature>
<keyword evidence="4" id="KW-0418">Kinase</keyword>
<evidence type="ECO:0000259" key="7">
    <source>
        <dbReference type="PROSITE" id="PS50011"/>
    </source>
</evidence>
<feature type="compositionally biased region" description="Basic and acidic residues" evidence="6">
    <location>
        <begin position="466"/>
        <end position="481"/>
    </location>
</feature>
<dbReference type="Proteomes" id="UP001165080">
    <property type="component" value="Unassembled WGS sequence"/>
</dbReference>
<dbReference type="PROSITE" id="PS50011">
    <property type="entry name" value="PROTEIN_KINASE_DOM"/>
    <property type="match status" value="1"/>
</dbReference>
<keyword evidence="2" id="KW-0808">Transferase</keyword>
<proteinExistence type="predicted"/>
<evidence type="ECO:0000256" key="2">
    <source>
        <dbReference type="ARBA" id="ARBA00022679"/>
    </source>
</evidence>
<evidence type="ECO:0000256" key="4">
    <source>
        <dbReference type="ARBA" id="ARBA00022777"/>
    </source>
</evidence>
<name>A0A9W6C0Y4_9CHLO</name>
<gene>
    <name evidence="8" type="primary">PLEST010595</name>
    <name evidence="8" type="ORF">PLESTB_001719600</name>
</gene>
<feature type="compositionally biased region" description="Low complexity" evidence="6">
    <location>
        <begin position="482"/>
        <end position="521"/>
    </location>
</feature>
<protein>
    <recommendedName>
        <fullName evidence="1">non-specific serine/threonine protein kinase</fullName>
        <ecNumber evidence="1">2.7.11.1</ecNumber>
    </recommendedName>
</protein>
<accession>A0A9W6C0Y4</accession>